<sequence length="393" mass="44938">MMIYRGFNITDEELKKTVDSFYQELKRDPMSCDVARLQLSCEAAYRALQPHVDAWGFKQCMQMMQMMRVSGSPLPALVPNRIELKHFSASSRVRNLVHGGALGLLSSRLGLNKVSAASCIIRRVNNENGHAHVKWSIPEFQYQQYMGARYYNKGKSPFDTMAVTEIEAHMAEMDTHENRETFFQEFMSRANDPGQSRVKRASCRIISGDTMSWCCPEPIMNEWIVNYLDAYKNVCKHKLAAVNDGSLTLVDQGAKVIDLFGFILRHDWLMADNVRYMISFGRLWNVMAERFIYMAGQGIEHSACLMGKYYPEMMTPELHLYVNPVLGMYRLPKTEIANDDALFAPLKQAVHALLPEKLPTPPPQSIYSDSEDDYYDDDDDDNDDDDDDDNVQG</sequence>
<feature type="region of interest" description="Disordered" evidence="1">
    <location>
        <begin position="354"/>
        <end position="393"/>
    </location>
</feature>
<accession>A0A6C0LZK0</accession>
<dbReference type="EMBL" id="MN740633">
    <property type="protein sequence ID" value="QHU36266.1"/>
    <property type="molecule type" value="Genomic_DNA"/>
</dbReference>
<protein>
    <submittedName>
        <fullName evidence="2">Uncharacterized protein</fullName>
    </submittedName>
</protein>
<proteinExistence type="predicted"/>
<reference evidence="2" key="1">
    <citation type="journal article" date="2020" name="Nature">
        <title>Giant virus diversity and host interactions through global metagenomics.</title>
        <authorList>
            <person name="Schulz F."/>
            <person name="Roux S."/>
            <person name="Paez-Espino D."/>
            <person name="Jungbluth S."/>
            <person name="Walsh D.A."/>
            <person name="Denef V.J."/>
            <person name="McMahon K.D."/>
            <person name="Konstantinidis K.T."/>
            <person name="Eloe-Fadrosh E.A."/>
            <person name="Kyrpides N.C."/>
            <person name="Woyke T."/>
        </authorList>
    </citation>
    <scope>NUCLEOTIDE SEQUENCE</scope>
    <source>
        <strain evidence="2">GVMAG-S-1035124-57</strain>
    </source>
</reference>
<evidence type="ECO:0000256" key="1">
    <source>
        <dbReference type="SAM" id="MobiDB-lite"/>
    </source>
</evidence>
<dbReference type="AlphaFoldDB" id="A0A6C0LZK0"/>
<feature type="compositionally biased region" description="Acidic residues" evidence="1">
    <location>
        <begin position="369"/>
        <end position="393"/>
    </location>
</feature>
<name>A0A6C0LZK0_9ZZZZ</name>
<evidence type="ECO:0000313" key="2">
    <source>
        <dbReference type="EMBL" id="QHU36266.1"/>
    </source>
</evidence>
<organism evidence="2">
    <name type="scientific">viral metagenome</name>
    <dbReference type="NCBI Taxonomy" id="1070528"/>
    <lineage>
        <taxon>unclassified sequences</taxon>
        <taxon>metagenomes</taxon>
        <taxon>organismal metagenomes</taxon>
    </lineage>
</organism>